<evidence type="ECO:0000256" key="1">
    <source>
        <dbReference type="SAM" id="MobiDB-lite"/>
    </source>
</evidence>
<dbReference type="EMBL" id="ODYU01007936">
    <property type="protein sequence ID" value="SOQ51141.1"/>
    <property type="molecule type" value="Genomic_DNA"/>
</dbReference>
<reference evidence="2" key="1">
    <citation type="submission" date="2016-07" db="EMBL/GenBank/DDBJ databases">
        <authorList>
            <person name="Bretaudeau A."/>
        </authorList>
    </citation>
    <scope>NUCLEOTIDE SEQUENCE</scope>
    <source>
        <strain evidence="2">Rice</strain>
        <tissue evidence="2">Whole body</tissue>
    </source>
</reference>
<organism evidence="2">
    <name type="scientific">Spodoptera frugiperda</name>
    <name type="common">Fall armyworm</name>
    <dbReference type="NCBI Taxonomy" id="7108"/>
    <lineage>
        <taxon>Eukaryota</taxon>
        <taxon>Metazoa</taxon>
        <taxon>Ecdysozoa</taxon>
        <taxon>Arthropoda</taxon>
        <taxon>Hexapoda</taxon>
        <taxon>Insecta</taxon>
        <taxon>Pterygota</taxon>
        <taxon>Neoptera</taxon>
        <taxon>Endopterygota</taxon>
        <taxon>Lepidoptera</taxon>
        <taxon>Glossata</taxon>
        <taxon>Ditrysia</taxon>
        <taxon>Noctuoidea</taxon>
        <taxon>Noctuidae</taxon>
        <taxon>Amphipyrinae</taxon>
        <taxon>Spodoptera</taxon>
    </lineage>
</organism>
<feature type="region of interest" description="Disordered" evidence="1">
    <location>
        <begin position="54"/>
        <end position="80"/>
    </location>
</feature>
<name>A0A2H1WDL0_SPOFR</name>
<evidence type="ECO:0000313" key="2">
    <source>
        <dbReference type="EMBL" id="SOQ51141.1"/>
    </source>
</evidence>
<dbReference type="AlphaFoldDB" id="A0A2H1WDL0"/>
<sequence>MSSPALGETRGSVRLLLTKNHPLPTPALQAGAPIQAVLLSSFLRDVYVTLPPTKAVEDNGASNNVNQKNESGTKQAEVASQGRSIVARDIAARATHAMYDKEYKVKRLFFLSLEKHPMSSPALGERAVHNGLVNKPVALTD</sequence>
<proteinExistence type="predicted"/>
<protein>
    <submittedName>
        <fullName evidence="2">SFRICE_028709</fullName>
    </submittedName>
</protein>
<accession>A0A2H1WDL0</accession>
<feature type="compositionally biased region" description="Polar residues" evidence="1">
    <location>
        <begin position="60"/>
        <end position="74"/>
    </location>
</feature>
<gene>
    <name evidence="2" type="ORF">SFRICE_028709</name>
</gene>